<evidence type="ECO:0000256" key="2">
    <source>
        <dbReference type="ARBA" id="ARBA00022645"/>
    </source>
</evidence>
<evidence type="ECO:0000313" key="7">
    <source>
        <dbReference type="EMBL" id="NIZ69825.1"/>
    </source>
</evidence>
<dbReference type="InterPro" id="IPR012338">
    <property type="entry name" value="Beta-lactam/transpept-like"/>
</dbReference>
<keyword evidence="4" id="KW-1133">Transmembrane helix</keyword>
<dbReference type="Pfam" id="PF03717">
    <property type="entry name" value="PBP_dimer"/>
    <property type="match status" value="1"/>
</dbReference>
<dbReference type="PANTHER" id="PTHR30627:SF1">
    <property type="entry name" value="PEPTIDOGLYCAN D,D-TRANSPEPTIDASE FTSI"/>
    <property type="match status" value="1"/>
</dbReference>
<feature type="domain" description="Penicillin-binding protein transpeptidase" evidence="5">
    <location>
        <begin position="249"/>
        <end position="559"/>
    </location>
</feature>
<comment type="subcellular location">
    <subcellularLocation>
        <location evidence="1">Membrane</location>
    </subcellularLocation>
</comment>
<evidence type="ECO:0000313" key="8">
    <source>
        <dbReference type="Proteomes" id="UP000778951"/>
    </source>
</evidence>
<protein>
    <recommendedName>
        <fullName evidence="9">Peptidoglycan glycosyltransferase</fullName>
    </recommendedName>
</protein>
<dbReference type="Gene3D" id="3.30.450.330">
    <property type="match status" value="1"/>
</dbReference>
<dbReference type="GO" id="GO:0008658">
    <property type="term" value="F:penicillin binding"/>
    <property type="evidence" value="ECO:0007669"/>
    <property type="project" value="InterPro"/>
</dbReference>
<dbReference type="PANTHER" id="PTHR30627">
    <property type="entry name" value="PEPTIDOGLYCAN D,D-TRANSPEPTIDASE"/>
    <property type="match status" value="1"/>
</dbReference>
<dbReference type="GO" id="GO:0004180">
    <property type="term" value="F:carboxypeptidase activity"/>
    <property type="evidence" value="ECO:0007669"/>
    <property type="project" value="UniProtKB-KW"/>
</dbReference>
<evidence type="ECO:0000256" key="4">
    <source>
        <dbReference type="SAM" id="Phobius"/>
    </source>
</evidence>
<dbReference type="EMBL" id="JAATLM010000001">
    <property type="protein sequence ID" value="NIZ69825.1"/>
    <property type="molecule type" value="Genomic_DNA"/>
</dbReference>
<sequence>MIHRKNATSQLKSLKHTSHLTTRQRIVLILTAVALSIIILFSMWIMRKGKARIPTNTLPIVERGAIYDRRGHILATQVVEYTISLWLPTVRNEQPYETNEEYLQSIRALSTHLAPIILWPQTELYDRILAHPSNTLTLLRRADVQIKERVEEVMLEHRLNGIRITPEFSRSYPQGDLAAPLLGYLNLDAKGGGGLEFAFDKFLSPIAVIDDQEIIRGYSLELTLDINLQASIESIMRQGLREEEAQSAVALIMDGKSGEILSYVSLPSFNPTFYHRYSEYERMNRPVVEAYEPGSVFKVFTMAAMLEANVIDPGETFCCPGHYEQTINGETFRIKCVAEHGEQTVADVMANSCNAGMAYFSERMSRDDFHDAIEAFGFGKRTNVPLSAESTGLLADTPKWSARTKPTIAMGQEIGVSSMQIMQAATAFTNQGTIIKPQIVKHVLDGDGHIFRSYPREEIGQAISPYTVQAVLAQLHHSVEKGIARRLQMPDLSVGGKTGTSQTIDPVTGAYSTDKYIASTLAFVPANDPQYIVYVVMHSPGKSIWGSNVAAPLARNIIEVLVPHLGLPSRYAHFLHLDHLPDPSTPDYPALNASLPQFEGKSLRQALHFFRKDDLFFRVDGTGFWVAEQFPPADSLLRPEMTIRLKSGDNEA</sequence>
<reference evidence="7" key="1">
    <citation type="submission" date="2020-03" db="EMBL/GenBank/DDBJ databases">
        <title>Spirochaetal bacteria isolated from arthropods constitute a novel genus Entomospira genus novum within the order Spirochaetales.</title>
        <authorList>
            <person name="Grana-Miraglia L."/>
            <person name="Sikutova S."/>
            <person name="Fingerle V."/>
            <person name="Sing A."/>
            <person name="Castillo-Ramirez S."/>
            <person name="Margos G."/>
            <person name="Rudolf I."/>
        </authorList>
    </citation>
    <scope>NUCLEOTIDE SEQUENCE</scope>
    <source>
        <strain evidence="7">BR149</strain>
    </source>
</reference>
<dbReference type="RefSeq" id="WP_167695902.1">
    <property type="nucleotide sequence ID" value="NZ_CP118181.1"/>
</dbReference>
<accession>A0A968GJH6</accession>
<dbReference type="AlphaFoldDB" id="A0A968GJH6"/>
<feature type="transmembrane region" description="Helical" evidence="4">
    <location>
        <begin position="26"/>
        <end position="46"/>
    </location>
</feature>
<feature type="domain" description="Penicillin-binding protein dimerisation" evidence="6">
    <location>
        <begin position="62"/>
        <end position="186"/>
    </location>
</feature>
<evidence type="ECO:0000259" key="5">
    <source>
        <dbReference type="Pfam" id="PF00905"/>
    </source>
</evidence>
<evidence type="ECO:0000259" key="6">
    <source>
        <dbReference type="Pfam" id="PF03717"/>
    </source>
</evidence>
<evidence type="ECO:0008006" key="9">
    <source>
        <dbReference type="Google" id="ProtNLM"/>
    </source>
</evidence>
<dbReference type="Pfam" id="PF00905">
    <property type="entry name" value="Transpeptidase"/>
    <property type="match status" value="1"/>
</dbReference>
<dbReference type="InterPro" id="IPR005311">
    <property type="entry name" value="PBP_dimer"/>
</dbReference>
<dbReference type="Gene3D" id="3.90.1310.10">
    <property type="entry name" value="Penicillin-binding protein 2a (Domain 2)"/>
    <property type="match status" value="1"/>
</dbReference>
<keyword evidence="2" id="KW-0121">Carboxypeptidase</keyword>
<evidence type="ECO:0000256" key="3">
    <source>
        <dbReference type="ARBA" id="ARBA00023136"/>
    </source>
</evidence>
<dbReference type="InterPro" id="IPR001460">
    <property type="entry name" value="PCN-bd_Tpept"/>
</dbReference>
<comment type="caution">
    <text evidence="7">The sequence shown here is derived from an EMBL/GenBank/DDBJ whole genome shotgun (WGS) entry which is preliminary data.</text>
</comment>
<dbReference type="GO" id="GO:0071555">
    <property type="term" value="P:cell wall organization"/>
    <property type="evidence" value="ECO:0007669"/>
    <property type="project" value="TreeGrafter"/>
</dbReference>
<keyword evidence="4" id="KW-0812">Transmembrane</keyword>
<keyword evidence="2" id="KW-0378">Hydrolase</keyword>
<keyword evidence="8" id="KW-1185">Reference proteome</keyword>
<dbReference type="SUPFAM" id="SSF56519">
    <property type="entry name" value="Penicillin binding protein dimerisation domain"/>
    <property type="match status" value="1"/>
</dbReference>
<dbReference type="Proteomes" id="UP000778951">
    <property type="component" value="Unassembled WGS sequence"/>
</dbReference>
<dbReference type="InterPro" id="IPR036138">
    <property type="entry name" value="PBP_dimer_sf"/>
</dbReference>
<keyword evidence="3 4" id="KW-0472">Membrane</keyword>
<dbReference type="GO" id="GO:0005886">
    <property type="term" value="C:plasma membrane"/>
    <property type="evidence" value="ECO:0007669"/>
    <property type="project" value="TreeGrafter"/>
</dbReference>
<dbReference type="InterPro" id="IPR050515">
    <property type="entry name" value="Beta-lactam/transpept"/>
</dbReference>
<name>A0A968GJH6_9SPIO</name>
<proteinExistence type="predicted"/>
<gene>
    <name evidence="7" type="ORF">HCT48_06325</name>
</gene>
<dbReference type="SUPFAM" id="SSF56601">
    <property type="entry name" value="beta-lactamase/transpeptidase-like"/>
    <property type="match status" value="1"/>
</dbReference>
<keyword evidence="2" id="KW-0645">Protease</keyword>
<dbReference type="SUPFAM" id="SSF54184">
    <property type="entry name" value="Penicillin-binding protein 2x (pbp-2x), c-terminal domain"/>
    <property type="match status" value="1"/>
</dbReference>
<organism evidence="7 8">
    <name type="scientific">Entomospira culicis</name>
    <dbReference type="NCBI Taxonomy" id="2719989"/>
    <lineage>
        <taxon>Bacteria</taxon>
        <taxon>Pseudomonadati</taxon>
        <taxon>Spirochaetota</taxon>
        <taxon>Spirochaetia</taxon>
        <taxon>Spirochaetales</taxon>
        <taxon>Spirochaetaceae</taxon>
        <taxon>Entomospira</taxon>
    </lineage>
</organism>
<dbReference type="Gene3D" id="3.40.710.10">
    <property type="entry name" value="DD-peptidase/beta-lactamase superfamily"/>
    <property type="match status" value="1"/>
</dbReference>
<evidence type="ECO:0000256" key="1">
    <source>
        <dbReference type="ARBA" id="ARBA00004370"/>
    </source>
</evidence>